<dbReference type="InterPro" id="IPR012910">
    <property type="entry name" value="Plug_dom"/>
</dbReference>
<dbReference type="OrthoDB" id="9768177at2"/>
<proteinExistence type="inferred from homology"/>
<dbReference type="InterPro" id="IPR023997">
    <property type="entry name" value="TonB-dep_OMP_SusC/RagA_CS"/>
</dbReference>
<keyword evidence="10" id="KW-0732">Signal</keyword>
<evidence type="ECO:0000256" key="8">
    <source>
        <dbReference type="PROSITE-ProRule" id="PRU01360"/>
    </source>
</evidence>
<evidence type="ECO:0000256" key="3">
    <source>
        <dbReference type="ARBA" id="ARBA00022452"/>
    </source>
</evidence>
<dbReference type="SUPFAM" id="SSF49464">
    <property type="entry name" value="Carboxypeptidase regulatory domain-like"/>
    <property type="match status" value="1"/>
</dbReference>
<gene>
    <name evidence="13" type="ORF">D4L85_23585</name>
</gene>
<dbReference type="NCBIfam" id="TIGR04056">
    <property type="entry name" value="OMP_RagA_SusC"/>
    <property type="match status" value="1"/>
</dbReference>
<dbReference type="KEGG" id="chk:D4L85_23585"/>
<evidence type="ECO:0000259" key="11">
    <source>
        <dbReference type="Pfam" id="PF00593"/>
    </source>
</evidence>
<dbReference type="EMBL" id="CP032382">
    <property type="protein sequence ID" value="AYB33385.1"/>
    <property type="molecule type" value="Genomic_DNA"/>
</dbReference>
<evidence type="ECO:0000313" key="13">
    <source>
        <dbReference type="EMBL" id="AYB33385.1"/>
    </source>
</evidence>
<reference evidence="14" key="1">
    <citation type="submission" date="2018-09" db="EMBL/GenBank/DDBJ databases">
        <title>Chryseolinea sp. KIS68-18 isolated from soil.</title>
        <authorList>
            <person name="Weon H.-Y."/>
            <person name="Kwon S.-W."/>
            <person name="Lee S.A."/>
        </authorList>
    </citation>
    <scope>NUCLEOTIDE SEQUENCE [LARGE SCALE GENOMIC DNA]</scope>
    <source>
        <strain evidence="14">KIS68-18</strain>
    </source>
</reference>
<dbReference type="InterPro" id="IPR039426">
    <property type="entry name" value="TonB-dep_rcpt-like"/>
</dbReference>
<dbReference type="NCBIfam" id="TIGR04057">
    <property type="entry name" value="SusC_RagA_signa"/>
    <property type="match status" value="1"/>
</dbReference>
<keyword evidence="13" id="KW-0675">Receptor</keyword>
<organism evidence="13 14">
    <name type="scientific">Chryseolinea soli</name>
    <dbReference type="NCBI Taxonomy" id="2321403"/>
    <lineage>
        <taxon>Bacteria</taxon>
        <taxon>Pseudomonadati</taxon>
        <taxon>Bacteroidota</taxon>
        <taxon>Cytophagia</taxon>
        <taxon>Cytophagales</taxon>
        <taxon>Fulvivirgaceae</taxon>
        <taxon>Chryseolinea</taxon>
    </lineage>
</organism>
<dbReference type="InterPro" id="IPR023996">
    <property type="entry name" value="TonB-dep_OMP_SusC/RagA"/>
</dbReference>
<feature type="signal peptide" evidence="10">
    <location>
        <begin position="1"/>
        <end position="21"/>
    </location>
</feature>
<feature type="domain" description="TonB-dependent receptor-like beta-barrel" evidence="11">
    <location>
        <begin position="398"/>
        <end position="935"/>
    </location>
</feature>
<evidence type="ECO:0000259" key="12">
    <source>
        <dbReference type="Pfam" id="PF07715"/>
    </source>
</evidence>
<dbReference type="SUPFAM" id="SSF56935">
    <property type="entry name" value="Porins"/>
    <property type="match status" value="1"/>
</dbReference>
<dbReference type="GO" id="GO:0009279">
    <property type="term" value="C:cell outer membrane"/>
    <property type="evidence" value="ECO:0007669"/>
    <property type="project" value="UniProtKB-SubCell"/>
</dbReference>
<keyword evidence="7 8" id="KW-0998">Cell outer membrane</keyword>
<keyword evidence="2 8" id="KW-0813">Transport</keyword>
<evidence type="ECO:0000256" key="7">
    <source>
        <dbReference type="ARBA" id="ARBA00023237"/>
    </source>
</evidence>
<dbReference type="InterPro" id="IPR008969">
    <property type="entry name" value="CarboxyPept-like_regulatory"/>
</dbReference>
<dbReference type="Pfam" id="PF00593">
    <property type="entry name" value="TonB_dep_Rec_b-barrel"/>
    <property type="match status" value="1"/>
</dbReference>
<accession>A0A385STT4</accession>
<dbReference type="Gene3D" id="2.40.170.20">
    <property type="entry name" value="TonB-dependent receptor, beta-barrel domain"/>
    <property type="match status" value="1"/>
</dbReference>
<keyword evidence="5 9" id="KW-0798">TonB box</keyword>
<protein>
    <submittedName>
        <fullName evidence="13">TonB-dependent receptor</fullName>
    </submittedName>
</protein>
<evidence type="ECO:0000313" key="14">
    <source>
        <dbReference type="Proteomes" id="UP000266183"/>
    </source>
</evidence>
<name>A0A385STT4_9BACT</name>
<keyword evidence="14" id="KW-1185">Reference proteome</keyword>
<evidence type="ECO:0000256" key="9">
    <source>
        <dbReference type="RuleBase" id="RU003357"/>
    </source>
</evidence>
<dbReference type="Gene3D" id="2.60.40.1120">
    <property type="entry name" value="Carboxypeptidase-like, regulatory domain"/>
    <property type="match status" value="1"/>
</dbReference>
<sequence>MLMRKTLLFLIFSFLSWCSLAQQRTVHGKVTSADDGTGQPGVNVVVKGTPRGTVTDSDGQYTIAADPNDILVFTFIGMLPQETTVGSREVIDVAMQSDIRQLSEVVVVGYGTEQKRLMTEAVGVVKSDAIKDLPVPTVDGVLQGQTTGVQVSQNSGTPGGAMSVRIRGNTSLSGSGQPLYVIDGIPIITGDYAQIGYEGQGINALSDLNPNDIESLSVLKDAAASAVYGARASNGVVLITTKRGKTGKSTVNFNMYKGFQQVWNRLDMLNAAQWRDYRKDLTGVELPDTGVDVDWQKEIFRTAPMSNYELSTTGGNDRTKFFISGNYFDQDGILIGTAFKRVNARINVDHKVTDRLNVGTSIGLTYSKSNRVEGDASLHGPLPNGISTPAVISVYNADGTYNQSGPYSNAVSIANEATNENFTYRTLGNVFADYRILPGLTVSSKWGVDFYNLREHAFEFNTVQGQKYNGLGFETYTNVLNIVSNNMLRYETSFGQHNLDAVVGYSFEKRETRNSYMRGQDYADENLQYINSAATKVDVTASALDHGLRSYFSRINYNYNGRYMVSLSGRIDGSSNFGPNHKNGFFPAASVAWRMAEEDFIKDNLSVVSELKLRASYGLLGNEDLTPFSYQAMYGTASYHGAPAIYPNQIPNPDLKWESTAQFDVGVDAGLFEDRVTLSFDYYNKQTKDLLQSRPVPPTSGFPGAYQNVGALENKGIEISLGYNNRFGDLQWTSRLNVSANRNKVTKLYGGQPLDDAGRGGNRIMEGQPIGVFYDLKSLGVDPSTGDIVFADTNHDGEITTDDRTVVGNPNPKFIGGFTNTFNYKNFDLSIFLQWSYGNDVFNGSRLYLESLQRGDNQTTAVLRRWKKPGDITDIPRATSDPVAAANNVRVSSRFIEDGSYLRVKNVTIGYTLRSKFSDKVMLSSLRIYASAQNLFTFTKYNGLDPEVNYSGNDITVVGTDFFTFPQARAITFGLNLKF</sequence>
<evidence type="ECO:0000256" key="5">
    <source>
        <dbReference type="ARBA" id="ARBA00023077"/>
    </source>
</evidence>
<dbReference type="Pfam" id="PF07715">
    <property type="entry name" value="Plug"/>
    <property type="match status" value="1"/>
</dbReference>
<dbReference type="InterPro" id="IPR000531">
    <property type="entry name" value="Beta-barrel_TonB"/>
</dbReference>
<evidence type="ECO:0000256" key="6">
    <source>
        <dbReference type="ARBA" id="ARBA00023136"/>
    </source>
</evidence>
<keyword evidence="4 8" id="KW-0812">Transmembrane</keyword>
<comment type="similarity">
    <text evidence="8 9">Belongs to the TonB-dependent receptor family.</text>
</comment>
<dbReference type="InterPro" id="IPR036942">
    <property type="entry name" value="Beta-barrel_TonB_sf"/>
</dbReference>
<feature type="chain" id="PRO_5017205157" evidence="10">
    <location>
        <begin position="22"/>
        <end position="979"/>
    </location>
</feature>
<evidence type="ECO:0000256" key="4">
    <source>
        <dbReference type="ARBA" id="ARBA00022692"/>
    </source>
</evidence>
<evidence type="ECO:0000256" key="1">
    <source>
        <dbReference type="ARBA" id="ARBA00004571"/>
    </source>
</evidence>
<dbReference type="Gene3D" id="2.170.130.10">
    <property type="entry name" value="TonB-dependent receptor, plug domain"/>
    <property type="match status" value="1"/>
</dbReference>
<evidence type="ECO:0000256" key="2">
    <source>
        <dbReference type="ARBA" id="ARBA00022448"/>
    </source>
</evidence>
<feature type="domain" description="TonB-dependent receptor plug" evidence="12">
    <location>
        <begin position="117"/>
        <end position="236"/>
    </location>
</feature>
<dbReference type="Pfam" id="PF13715">
    <property type="entry name" value="CarbopepD_reg_2"/>
    <property type="match status" value="1"/>
</dbReference>
<comment type="subcellular location">
    <subcellularLocation>
        <location evidence="1 8">Cell outer membrane</location>
        <topology evidence="1 8">Multi-pass membrane protein</topology>
    </subcellularLocation>
</comment>
<keyword evidence="3 8" id="KW-1134">Transmembrane beta strand</keyword>
<dbReference type="InterPro" id="IPR037066">
    <property type="entry name" value="Plug_dom_sf"/>
</dbReference>
<evidence type="ECO:0000256" key="10">
    <source>
        <dbReference type="SAM" id="SignalP"/>
    </source>
</evidence>
<keyword evidence="6 8" id="KW-0472">Membrane</keyword>
<dbReference type="Proteomes" id="UP000266183">
    <property type="component" value="Chromosome"/>
</dbReference>
<dbReference type="AlphaFoldDB" id="A0A385STT4"/>
<dbReference type="PROSITE" id="PS52016">
    <property type="entry name" value="TONB_DEPENDENT_REC_3"/>
    <property type="match status" value="1"/>
</dbReference>